<reference evidence="1 2" key="1">
    <citation type="submission" date="2021-04" db="EMBL/GenBank/DDBJ databases">
        <title>Draft genome sequence of Paenibacillus cisolokensis, LC2-13A.</title>
        <authorList>
            <person name="Uke A."/>
            <person name="Chhe C."/>
            <person name="Baramee S."/>
            <person name="Kosugi A."/>
        </authorList>
    </citation>
    <scope>NUCLEOTIDE SEQUENCE [LARGE SCALE GENOMIC DNA]</scope>
    <source>
        <strain evidence="1 2">LC2-13A</strain>
    </source>
</reference>
<gene>
    <name evidence="1" type="ORF">PACILC2_30670</name>
</gene>
<evidence type="ECO:0000313" key="2">
    <source>
        <dbReference type="Proteomes" id="UP000680304"/>
    </source>
</evidence>
<name>A0ABQ4N8E8_9BACL</name>
<evidence type="ECO:0000313" key="1">
    <source>
        <dbReference type="EMBL" id="GIQ64499.1"/>
    </source>
</evidence>
<sequence length="178" mass="19570">MTSGDRWPEALNVAEHMYNAMVEGNFQAYVWWYIRRGYGPMREDGTISKRGYMMAPYSKFVRPGYIRVEATKNPDQEVYVSAYKGDNKAVIVAVNKGSSAVSENFVLHNGTASTVSSWVTDGTRNLAAKAPIAILNGSFTAELPAQSGQRGGGTIHCGVFIDSVAAFNMRKQVVEIYI</sequence>
<protein>
    <recommendedName>
        <fullName evidence="3">Glycosyl hydrolase family 30 beta sandwich domain-containing protein</fullName>
    </recommendedName>
</protein>
<dbReference type="Gene3D" id="3.20.20.80">
    <property type="entry name" value="Glycosidases"/>
    <property type="match status" value="1"/>
</dbReference>
<comment type="caution">
    <text evidence="1">The sequence shown here is derived from an EMBL/GenBank/DDBJ whole genome shotgun (WGS) entry which is preliminary data.</text>
</comment>
<dbReference type="Proteomes" id="UP000680304">
    <property type="component" value="Unassembled WGS sequence"/>
</dbReference>
<proteinExistence type="predicted"/>
<keyword evidence="2" id="KW-1185">Reference proteome</keyword>
<dbReference type="InterPro" id="IPR017853">
    <property type="entry name" value="GH"/>
</dbReference>
<accession>A0ABQ4N8E8</accession>
<dbReference type="Gene3D" id="2.60.40.1180">
    <property type="entry name" value="Golgi alpha-mannosidase II"/>
    <property type="match status" value="1"/>
</dbReference>
<dbReference type="SUPFAM" id="SSF51445">
    <property type="entry name" value="(Trans)glycosidases"/>
    <property type="match status" value="1"/>
</dbReference>
<dbReference type="SUPFAM" id="SSF51011">
    <property type="entry name" value="Glycosyl hydrolase domain"/>
    <property type="match status" value="1"/>
</dbReference>
<dbReference type="EMBL" id="BOVJ01000098">
    <property type="protein sequence ID" value="GIQ64499.1"/>
    <property type="molecule type" value="Genomic_DNA"/>
</dbReference>
<organism evidence="1 2">
    <name type="scientific">Paenibacillus cisolokensis</name>
    <dbReference type="NCBI Taxonomy" id="1658519"/>
    <lineage>
        <taxon>Bacteria</taxon>
        <taxon>Bacillati</taxon>
        <taxon>Bacillota</taxon>
        <taxon>Bacilli</taxon>
        <taxon>Bacillales</taxon>
        <taxon>Paenibacillaceae</taxon>
        <taxon>Paenibacillus</taxon>
    </lineage>
</organism>
<dbReference type="InterPro" id="IPR013780">
    <property type="entry name" value="Glyco_hydro_b"/>
</dbReference>
<evidence type="ECO:0008006" key="3">
    <source>
        <dbReference type="Google" id="ProtNLM"/>
    </source>
</evidence>